<accession>A0ABP0M3C8</accession>
<gene>
    <name evidence="9" type="ORF">CCMP2556_LOCUS23497</name>
</gene>
<evidence type="ECO:0000256" key="6">
    <source>
        <dbReference type="ARBA" id="ARBA00023136"/>
    </source>
</evidence>
<dbReference type="InterPro" id="IPR045018">
    <property type="entry name" value="Azg-like"/>
</dbReference>
<evidence type="ECO:0000256" key="7">
    <source>
        <dbReference type="SAM" id="MobiDB-lite"/>
    </source>
</evidence>
<evidence type="ECO:0000313" key="9">
    <source>
        <dbReference type="EMBL" id="CAK9044750.1"/>
    </source>
</evidence>
<keyword evidence="6 8" id="KW-0472">Membrane</keyword>
<feature type="transmembrane region" description="Helical" evidence="8">
    <location>
        <begin position="413"/>
        <end position="432"/>
    </location>
</feature>
<evidence type="ECO:0000313" key="10">
    <source>
        <dbReference type="Proteomes" id="UP001642484"/>
    </source>
</evidence>
<feature type="transmembrane region" description="Helical" evidence="8">
    <location>
        <begin position="126"/>
        <end position="145"/>
    </location>
</feature>
<organism evidence="9 10">
    <name type="scientific">Durusdinium trenchii</name>
    <dbReference type="NCBI Taxonomy" id="1381693"/>
    <lineage>
        <taxon>Eukaryota</taxon>
        <taxon>Sar</taxon>
        <taxon>Alveolata</taxon>
        <taxon>Dinophyceae</taxon>
        <taxon>Suessiales</taxon>
        <taxon>Symbiodiniaceae</taxon>
        <taxon>Durusdinium</taxon>
    </lineage>
</organism>
<dbReference type="Pfam" id="PF00860">
    <property type="entry name" value="Xan_ur_permease"/>
    <property type="match status" value="1"/>
</dbReference>
<dbReference type="EMBL" id="CAXAMN010015002">
    <property type="protein sequence ID" value="CAK9044750.1"/>
    <property type="molecule type" value="Genomic_DNA"/>
</dbReference>
<evidence type="ECO:0000256" key="5">
    <source>
        <dbReference type="ARBA" id="ARBA00022989"/>
    </source>
</evidence>
<comment type="subcellular location">
    <subcellularLocation>
        <location evidence="1">Endomembrane system</location>
        <topology evidence="1">Multi-pass membrane protein</topology>
    </subcellularLocation>
</comment>
<reference evidence="9 10" key="1">
    <citation type="submission" date="2024-02" db="EMBL/GenBank/DDBJ databases">
        <authorList>
            <person name="Chen Y."/>
            <person name="Shah S."/>
            <person name="Dougan E. K."/>
            <person name="Thang M."/>
            <person name="Chan C."/>
        </authorList>
    </citation>
    <scope>NUCLEOTIDE SEQUENCE [LARGE SCALE GENOMIC DNA]</scope>
</reference>
<comment type="caution">
    <text evidence="9">The sequence shown here is derived from an EMBL/GenBank/DDBJ whole genome shotgun (WGS) entry which is preliminary data.</text>
</comment>
<feature type="transmembrane region" description="Helical" evidence="8">
    <location>
        <begin position="452"/>
        <end position="475"/>
    </location>
</feature>
<feature type="transmembrane region" description="Helical" evidence="8">
    <location>
        <begin position="51"/>
        <end position="74"/>
    </location>
</feature>
<evidence type="ECO:0000256" key="1">
    <source>
        <dbReference type="ARBA" id="ARBA00004127"/>
    </source>
</evidence>
<feature type="transmembrane region" description="Helical" evidence="8">
    <location>
        <begin position="209"/>
        <end position="227"/>
    </location>
</feature>
<dbReference type="PANTHER" id="PTHR43337:SF1">
    <property type="entry name" value="XANTHINE_URACIL PERMEASE C887.17-RELATED"/>
    <property type="match status" value="1"/>
</dbReference>
<sequence>MAEKTNTASTSVHQPTTLEFLGLAGNFGHLNLKDPFDVKKRGSSYFTEFRAGLTTFLAMAYILPVNSGMLSLVIPGMREQLVCATALAAFCGCWLMGILSNYPFMLAPGMGTNAFFTFTICLSRGLPYQAAFAAVFVAGWIFMLLSITGLRTLMIRLFPEGIKESIGAGVGLYLTFIAFQSSEGMGLSVKDPATLVTLNSLSPDSYDAAKLWLSLAVLCLTATLFAAKVPGAPLIGIIFGTMVCWIEGFARGEEQSVFGYPFGTKGHRDASFHIYLPTSLVAQPSLSGLSGALWSGFGAATDPAMASTFWTAVATFCYTDLLDSSGTFFAVAKVAGLTDARGNLPLARQNMAYLADAIAALIGSMLGVSTVATFAESTAGVADGAKTGLAPLVTGFLLAIPIAPVVSAVPPLASGPILCLLGALMCSSVRGIDWEDYQESMPAFLSMVTMPYTFSIGYGIIAGLVLWVVIQLLLIPMRLGKKEDPFVRFKALWAGVFVEAEEEFSPSEKENLSDLDTDVGSSGSAEP</sequence>
<comment type="similarity">
    <text evidence="2">Belongs to the nucleobase:cation symporter-2 (NCS2) (TC 2.A.40) family. Azg-like subfamily.</text>
</comment>
<evidence type="ECO:0000256" key="4">
    <source>
        <dbReference type="ARBA" id="ARBA00022692"/>
    </source>
</evidence>
<feature type="transmembrane region" description="Helical" evidence="8">
    <location>
        <begin position="387"/>
        <end position="406"/>
    </location>
</feature>
<keyword evidence="4 8" id="KW-0812">Transmembrane</keyword>
<feature type="transmembrane region" description="Helical" evidence="8">
    <location>
        <begin position="351"/>
        <end position="375"/>
    </location>
</feature>
<keyword evidence="10" id="KW-1185">Reference proteome</keyword>
<keyword evidence="3" id="KW-0813">Transport</keyword>
<dbReference type="Proteomes" id="UP001642484">
    <property type="component" value="Unassembled WGS sequence"/>
</dbReference>
<feature type="transmembrane region" description="Helical" evidence="8">
    <location>
        <begin position="166"/>
        <end position="189"/>
    </location>
</feature>
<proteinExistence type="inferred from homology"/>
<dbReference type="InterPro" id="IPR006043">
    <property type="entry name" value="NCS2"/>
</dbReference>
<keyword evidence="5 8" id="KW-1133">Transmembrane helix</keyword>
<feature type="region of interest" description="Disordered" evidence="7">
    <location>
        <begin position="504"/>
        <end position="527"/>
    </location>
</feature>
<protein>
    <submittedName>
        <fullName evidence="9">Uncharacterized protein</fullName>
    </submittedName>
</protein>
<evidence type="ECO:0000256" key="2">
    <source>
        <dbReference type="ARBA" id="ARBA00005697"/>
    </source>
</evidence>
<evidence type="ECO:0000256" key="8">
    <source>
        <dbReference type="SAM" id="Phobius"/>
    </source>
</evidence>
<feature type="transmembrane region" description="Helical" evidence="8">
    <location>
        <begin position="81"/>
        <end position="106"/>
    </location>
</feature>
<name>A0ABP0M3C8_9DINO</name>
<evidence type="ECO:0000256" key="3">
    <source>
        <dbReference type="ARBA" id="ARBA00022448"/>
    </source>
</evidence>
<dbReference type="PANTHER" id="PTHR43337">
    <property type="entry name" value="XANTHINE/URACIL PERMEASE C887.17-RELATED"/>
    <property type="match status" value="1"/>
</dbReference>